<evidence type="ECO:0000256" key="2">
    <source>
        <dbReference type="ARBA" id="ARBA00022692"/>
    </source>
</evidence>
<dbReference type="Pfam" id="PF04116">
    <property type="entry name" value="FA_hydroxylase"/>
    <property type="match status" value="1"/>
</dbReference>
<keyword evidence="2 5" id="KW-0812">Transmembrane</keyword>
<protein>
    <recommendedName>
        <fullName evidence="6">Fatty acid hydroxylase domain-containing protein</fullName>
    </recommendedName>
</protein>
<keyword evidence="3 5" id="KW-1133">Transmembrane helix</keyword>
<proteinExistence type="predicted"/>
<keyword evidence="8" id="KW-1185">Reference proteome</keyword>
<comment type="subcellular location">
    <subcellularLocation>
        <location evidence="1">Membrane</location>
    </subcellularLocation>
</comment>
<evidence type="ECO:0000259" key="6">
    <source>
        <dbReference type="Pfam" id="PF04116"/>
    </source>
</evidence>
<feature type="transmembrane region" description="Helical" evidence="5">
    <location>
        <begin position="18"/>
        <end position="38"/>
    </location>
</feature>
<dbReference type="PANTHER" id="PTHR11863">
    <property type="entry name" value="STEROL DESATURASE"/>
    <property type="match status" value="1"/>
</dbReference>
<dbReference type="GO" id="GO:0016491">
    <property type="term" value="F:oxidoreductase activity"/>
    <property type="evidence" value="ECO:0007669"/>
    <property type="project" value="InterPro"/>
</dbReference>
<accession>A0AAD5SN62</accession>
<feature type="domain" description="Fatty acid hydroxylase" evidence="6">
    <location>
        <begin position="127"/>
        <end position="263"/>
    </location>
</feature>
<evidence type="ECO:0000313" key="7">
    <source>
        <dbReference type="EMBL" id="KAJ3081096.1"/>
    </source>
</evidence>
<dbReference type="GO" id="GO:0016020">
    <property type="term" value="C:membrane"/>
    <property type="evidence" value="ECO:0007669"/>
    <property type="project" value="UniProtKB-SubCell"/>
</dbReference>
<feature type="transmembrane region" description="Helical" evidence="5">
    <location>
        <begin position="114"/>
        <end position="139"/>
    </location>
</feature>
<dbReference type="AlphaFoldDB" id="A0AAD5SN62"/>
<dbReference type="EMBL" id="JADGJH010005312">
    <property type="protein sequence ID" value="KAJ3081096.1"/>
    <property type="molecule type" value="Genomic_DNA"/>
</dbReference>
<reference evidence="7" key="1">
    <citation type="submission" date="2020-05" db="EMBL/GenBank/DDBJ databases">
        <title>Phylogenomic resolution of chytrid fungi.</title>
        <authorList>
            <person name="Stajich J.E."/>
            <person name="Amses K."/>
            <person name="Simmons R."/>
            <person name="Seto K."/>
            <person name="Myers J."/>
            <person name="Bonds A."/>
            <person name="Quandt C.A."/>
            <person name="Barry K."/>
            <person name="Liu P."/>
            <person name="Grigoriev I."/>
            <person name="Longcore J.E."/>
            <person name="James T.Y."/>
        </authorList>
    </citation>
    <scope>NUCLEOTIDE SEQUENCE</scope>
    <source>
        <strain evidence="7">JEL0513</strain>
    </source>
</reference>
<evidence type="ECO:0000313" key="8">
    <source>
        <dbReference type="Proteomes" id="UP001211907"/>
    </source>
</evidence>
<keyword evidence="4 5" id="KW-0472">Membrane</keyword>
<evidence type="ECO:0000256" key="1">
    <source>
        <dbReference type="ARBA" id="ARBA00004370"/>
    </source>
</evidence>
<name>A0AAD5SN62_9FUNG</name>
<dbReference type="GO" id="GO:0008610">
    <property type="term" value="P:lipid biosynthetic process"/>
    <property type="evidence" value="ECO:0007669"/>
    <property type="project" value="InterPro"/>
</dbReference>
<evidence type="ECO:0000256" key="4">
    <source>
        <dbReference type="ARBA" id="ARBA00023136"/>
    </source>
</evidence>
<evidence type="ECO:0000256" key="3">
    <source>
        <dbReference type="ARBA" id="ARBA00022989"/>
    </source>
</evidence>
<dbReference type="InterPro" id="IPR050307">
    <property type="entry name" value="Sterol_Desaturase_Related"/>
</dbReference>
<dbReference type="InterPro" id="IPR006694">
    <property type="entry name" value="Fatty_acid_hydroxylase"/>
</dbReference>
<dbReference type="GO" id="GO:0005506">
    <property type="term" value="F:iron ion binding"/>
    <property type="evidence" value="ECO:0007669"/>
    <property type="project" value="InterPro"/>
</dbReference>
<comment type="caution">
    <text evidence="7">The sequence shown here is derived from an EMBL/GenBank/DDBJ whole genome shotgun (WGS) entry which is preliminary data.</text>
</comment>
<feature type="transmembrane region" description="Helical" evidence="5">
    <location>
        <begin position="71"/>
        <end position="94"/>
    </location>
</feature>
<gene>
    <name evidence="7" type="ORF">HK100_009979</name>
</gene>
<dbReference type="Proteomes" id="UP001211907">
    <property type="component" value="Unassembled WGS sequence"/>
</dbReference>
<organism evidence="7 8">
    <name type="scientific">Physocladia obscura</name>
    <dbReference type="NCBI Taxonomy" id="109957"/>
    <lineage>
        <taxon>Eukaryota</taxon>
        <taxon>Fungi</taxon>
        <taxon>Fungi incertae sedis</taxon>
        <taxon>Chytridiomycota</taxon>
        <taxon>Chytridiomycota incertae sedis</taxon>
        <taxon>Chytridiomycetes</taxon>
        <taxon>Chytridiales</taxon>
        <taxon>Chytriomycetaceae</taxon>
        <taxon>Physocladia</taxon>
    </lineage>
</organism>
<evidence type="ECO:0000256" key="5">
    <source>
        <dbReference type="SAM" id="Phobius"/>
    </source>
</evidence>
<sequence length="333" mass="36956">MQFETDLLRSAVGDHPAMLSWIIFMAIFYALSLFFEFCDRFGLFREQKHFRGTASSPTFERMLPTVLVNQFLILLPSMLVVSSLGGFNYVSPAYKFSNTTNMLLTGSSQGSPEWYHIGPISLLCTLLFAAAIHEILFYVGHRYILHSRFGYITLNHRLHHSSPTNCAISAFYMTPIDFALEILVPYYGSLGITVYLGLCQPIVAIALLPIGTIGGVYEHSGYNFWPGVPGLDTVVHYAHHSKHNCSFADGFGAPSVLDPWFGTACGSPATLLRAALKLNASADVAEKLNDIAIENFTPQVATKTRDWFGFMAASRKRINTKKISPGIRLTQTH</sequence>